<keyword evidence="1" id="KW-0819">tRNA processing</keyword>
<name>A0A9P6HAU2_9AGAM</name>
<evidence type="ECO:0000259" key="3">
    <source>
        <dbReference type="Pfam" id="PF00383"/>
    </source>
</evidence>
<comment type="similarity">
    <text evidence="2">Belongs to the cytidine and deoxycytidylate deaminase family. ADAT3 subfamily.</text>
</comment>
<dbReference type="EMBL" id="WIUZ02000010">
    <property type="protein sequence ID" value="KAF9783195.1"/>
    <property type="molecule type" value="Genomic_DNA"/>
</dbReference>
<feature type="domain" description="CMP/dCMP-type deaminase" evidence="3">
    <location>
        <begin position="239"/>
        <end position="276"/>
    </location>
</feature>
<proteinExistence type="inferred from homology"/>
<sequence>MDSNSGAKIEDIRKVIPEEELPFEALDINNLVQEEDFESVRRVDAWAVDLPDPRYTTLVLKWIKQTGLEHPSLVHLKRAKKSESGVTVLLSSLELHPFPPPIPPEIEGSKVYQLRVPAYPAITINSMQIKQQIWPVVYAPPRKHEPEEWTAGEVKWATTVMKQITARALFKKVEGEAPILSGVPKPYLPEEQPMFEFVTCDMRVSKRHPLRHSVLNLIREVGEASFNQPEDPAPDEPRQNGSNYLLTSRILFTTHEPCIMCSMALLHSRVAKVIYLIPMDKTGGCGGSACLPRLEGVNHRFEILKWKDRDRANLGLSGEDWVKLQVENDLDA</sequence>
<dbReference type="GO" id="GO:0005737">
    <property type="term" value="C:cytoplasm"/>
    <property type="evidence" value="ECO:0007669"/>
    <property type="project" value="TreeGrafter"/>
</dbReference>
<dbReference type="Proteomes" id="UP000736335">
    <property type="component" value="Unassembled WGS sequence"/>
</dbReference>
<comment type="caution">
    <text evidence="4">The sequence shown here is derived from an EMBL/GenBank/DDBJ whole genome shotgun (WGS) entry which is preliminary data.</text>
</comment>
<dbReference type="InterPro" id="IPR016193">
    <property type="entry name" value="Cytidine_deaminase-like"/>
</dbReference>
<dbReference type="GO" id="GO:0008033">
    <property type="term" value="P:tRNA processing"/>
    <property type="evidence" value="ECO:0007669"/>
    <property type="project" value="UniProtKB-KW"/>
</dbReference>
<protein>
    <submittedName>
        <fullName evidence="4">Cytidine deaminase-like protein</fullName>
    </submittedName>
</protein>
<keyword evidence="5" id="KW-1185">Reference proteome</keyword>
<gene>
    <name evidence="4" type="ORF">BJ322DRAFT_1110078</name>
</gene>
<dbReference type="SUPFAM" id="SSF53927">
    <property type="entry name" value="Cytidine deaminase-like"/>
    <property type="match status" value="1"/>
</dbReference>
<dbReference type="PANTHER" id="PTHR11079">
    <property type="entry name" value="CYTOSINE DEAMINASE FAMILY MEMBER"/>
    <property type="match status" value="1"/>
</dbReference>
<evidence type="ECO:0000256" key="2">
    <source>
        <dbReference type="ARBA" id="ARBA00038160"/>
    </source>
</evidence>
<evidence type="ECO:0000256" key="1">
    <source>
        <dbReference type="ARBA" id="ARBA00022694"/>
    </source>
</evidence>
<dbReference type="PANTHER" id="PTHR11079:SF156">
    <property type="entry name" value="INACTIVE TRNA-SPECIFIC ADENOSINE DEAMINASE-LIKE PROTEIN 3-RELATED"/>
    <property type="match status" value="1"/>
</dbReference>
<evidence type="ECO:0000313" key="4">
    <source>
        <dbReference type="EMBL" id="KAF9783195.1"/>
    </source>
</evidence>
<dbReference type="InterPro" id="IPR002125">
    <property type="entry name" value="CMP_dCMP_dom"/>
</dbReference>
<dbReference type="GO" id="GO:0052717">
    <property type="term" value="F:tRNA-specific adenosine-34 deaminase activity"/>
    <property type="evidence" value="ECO:0007669"/>
    <property type="project" value="TreeGrafter"/>
</dbReference>
<dbReference type="CDD" id="cd01285">
    <property type="entry name" value="nucleoside_deaminase"/>
    <property type="match status" value="1"/>
</dbReference>
<organism evidence="4 5">
    <name type="scientific">Thelephora terrestris</name>
    <dbReference type="NCBI Taxonomy" id="56493"/>
    <lineage>
        <taxon>Eukaryota</taxon>
        <taxon>Fungi</taxon>
        <taxon>Dikarya</taxon>
        <taxon>Basidiomycota</taxon>
        <taxon>Agaricomycotina</taxon>
        <taxon>Agaricomycetes</taxon>
        <taxon>Thelephorales</taxon>
        <taxon>Thelephoraceae</taxon>
        <taxon>Thelephora</taxon>
    </lineage>
</organism>
<evidence type="ECO:0000313" key="5">
    <source>
        <dbReference type="Proteomes" id="UP000736335"/>
    </source>
</evidence>
<dbReference type="GO" id="GO:0005634">
    <property type="term" value="C:nucleus"/>
    <property type="evidence" value="ECO:0007669"/>
    <property type="project" value="TreeGrafter"/>
</dbReference>
<dbReference type="Gene3D" id="3.40.140.10">
    <property type="entry name" value="Cytidine Deaminase, domain 2"/>
    <property type="match status" value="1"/>
</dbReference>
<dbReference type="OrthoDB" id="3180714at2759"/>
<accession>A0A9P6HAU2</accession>
<dbReference type="AlphaFoldDB" id="A0A9P6HAU2"/>
<dbReference type="Pfam" id="PF00383">
    <property type="entry name" value="dCMP_cyt_deam_1"/>
    <property type="match status" value="1"/>
</dbReference>
<reference evidence="4" key="2">
    <citation type="submission" date="2020-11" db="EMBL/GenBank/DDBJ databases">
        <authorList>
            <consortium name="DOE Joint Genome Institute"/>
            <person name="Kuo A."/>
            <person name="Miyauchi S."/>
            <person name="Kiss E."/>
            <person name="Drula E."/>
            <person name="Kohler A."/>
            <person name="Sanchez-Garcia M."/>
            <person name="Andreopoulos B."/>
            <person name="Barry K.W."/>
            <person name="Bonito G."/>
            <person name="Buee M."/>
            <person name="Carver A."/>
            <person name="Chen C."/>
            <person name="Cichocki N."/>
            <person name="Clum A."/>
            <person name="Culley D."/>
            <person name="Crous P.W."/>
            <person name="Fauchery L."/>
            <person name="Girlanda M."/>
            <person name="Hayes R."/>
            <person name="Keri Z."/>
            <person name="Labutti K."/>
            <person name="Lipzen A."/>
            <person name="Lombard V."/>
            <person name="Magnuson J."/>
            <person name="Maillard F."/>
            <person name="Morin E."/>
            <person name="Murat C."/>
            <person name="Nolan M."/>
            <person name="Ohm R."/>
            <person name="Pangilinan J."/>
            <person name="Pereira M."/>
            <person name="Perotto S."/>
            <person name="Peter M."/>
            <person name="Riley R."/>
            <person name="Sitrit Y."/>
            <person name="Stielow B."/>
            <person name="Szollosi G."/>
            <person name="Zifcakova L."/>
            <person name="Stursova M."/>
            <person name="Spatafora J.W."/>
            <person name="Tedersoo L."/>
            <person name="Vaario L.-M."/>
            <person name="Yamada A."/>
            <person name="Yan M."/>
            <person name="Wang P."/>
            <person name="Xu J."/>
            <person name="Bruns T."/>
            <person name="Baldrian P."/>
            <person name="Vilgalys R."/>
            <person name="Henrissat B."/>
            <person name="Grigoriev I.V."/>
            <person name="Hibbett D."/>
            <person name="Nagy L.G."/>
            <person name="Martin F.M."/>
        </authorList>
    </citation>
    <scope>NUCLEOTIDE SEQUENCE</scope>
    <source>
        <strain evidence="4">UH-Tt-Lm1</strain>
    </source>
</reference>
<reference evidence="4" key="1">
    <citation type="journal article" date="2020" name="Nat. Commun.">
        <title>Large-scale genome sequencing of mycorrhizal fungi provides insights into the early evolution of symbiotic traits.</title>
        <authorList>
            <person name="Miyauchi S."/>
            <person name="Kiss E."/>
            <person name="Kuo A."/>
            <person name="Drula E."/>
            <person name="Kohler A."/>
            <person name="Sanchez-Garcia M."/>
            <person name="Morin E."/>
            <person name="Andreopoulos B."/>
            <person name="Barry K.W."/>
            <person name="Bonito G."/>
            <person name="Buee M."/>
            <person name="Carver A."/>
            <person name="Chen C."/>
            <person name="Cichocki N."/>
            <person name="Clum A."/>
            <person name="Culley D."/>
            <person name="Crous P.W."/>
            <person name="Fauchery L."/>
            <person name="Girlanda M."/>
            <person name="Hayes R.D."/>
            <person name="Keri Z."/>
            <person name="LaButti K."/>
            <person name="Lipzen A."/>
            <person name="Lombard V."/>
            <person name="Magnuson J."/>
            <person name="Maillard F."/>
            <person name="Murat C."/>
            <person name="Nolan M."/>
            <person name="Ohm R.A."/>
            <person name="Pangilinan J."/>
            <person name="Pereira M.F."/>
            <person name="Perotto S."/>
            <person name="Peter M."/>
            <person name="Pfister S."/>
            <person name="Riley R."/>
            <person name="Sitrit Y."/>
            <person name="Stielow J.B."/>
            <person name="Szollosi G."/>
            <person name="Zifcakova L."/>
            <person name="Stursova M."/>
            <person name="Spatafora J.W."/>
            <person name="Tedersoo L."/>
            <person name="Vaario L.M."/>
            <person name="Yamada A."/>
            <person name="Yan M."/>
            <person name="Wang P."/>
            <person name="Xu J."/>
            <person name="Bruns T."/>
            <person name="Baldrian P."/>
            <person name="Vilgalys R."/>
            <person name="Dunand C."/>
            <person name="Henrissat B."/>
            <person name="Grigoriev I.V."/>
            <person name="Hibbett D."/>
            <person name="Nagy L.G."/>
            <person name="Martin F.M."/>
        </authorList>
    </citation>
    <scope>NUCLEOTIDE SEQUENCE</scope>
    <source>
        <strain evidence="4">UH-Tt-Lm1</strain>
    </source>
</reference>